<dbReference type="Proteomes" id="UP001381693">
    <property type="component" value="Unassembled WGS sequence"/>
</dbReference>
<reference evidence="2 3" key="1">
    <citation type="submission" date="2023-11" db="EMBL/GenBank/DDBJ databases">
        <title>Halocaridina rubra genome assembly.</title>
        <authorList>
            <person name="Smith C."/>
        </authorList>
    </citation>
    <scope>NUCLEOTIDE SEQUENCE [LARGE SCALE GENOMIC DNA]</scope>
    <source>
        <strain evidence="2">EP-1</strain>
        <tissue evidence="2">Whole</tissue>
    </source>
</reference>
<feature type="compositionally biased region" description="Basic residues" evidence="1">
    <location>
        <begin position="92"/>
        <end position="106"/>
    </location>
</feature>
<proteinExistence type="predicted"/>
<dbReference type="GO" id="GO:0000387">
    <property type="term" value="P:spliceosomal snRNP assembly"/>
    <property type="evidence" value="ECO:0007669"/>
    <property type="project" value="InterPro"/>
</dbReference>
<dbReference type="InterPro" id="IPR034754">
    <property type="entry name" value="GEMIN8"/>
</dbReference>
<dbReference type="AlphaFoldDB" id="A0AAN8WD08"/>
<dbReference type="GO" id="GO:0032797">
    <property type="term" value="C:SMN complex"/>
    <property type="evidence" value="ECO:0007669"/>
    <property type="project" value="InterPro"/>
</dbReference>
<protein>
    <submittedName>
        <fullName evidence="2">Uncharacterized protein</fullName>
    </submittedName>
</protein>
<keyword evidence="3" id="KW-1185">Reference proteome</keyword>
<gene>
    <name evidence="2" type="ORF">SK128_026008</name>
</gene>
<accession>A0AAN8WD08</accession>
<name>A0AAN8WD08_HALRR</name>
<dbReference type="EMBL" id="JAXCGZ010021542">
    <property type="protein sequence ID" value="KAK7047987.1"/>
    <property type="molecule type" value="Genomic_DNA"/>
</dbReference>
<sequence length="245" mass="28860">MTDKNSENDKAESNPPWYGNDRFMRFWHYYNTLMKTAHKDAIIRAHFASVRRRNHLTSLLLQMRGAPADDIKRPSMFTSSLRKSSVDSSRSNRNKKKRRRKKRNRRLREQARLNKQEGMSDTEVLYSQMSKGMHINDPEDEEEDMDVNEDFLQFLEHSHKHRNEWKVRKTNLLASTSGILGPPLTLGCISREHPDVIRSREMKHLYGSASSRIHAMETAIQLSFDRISTCHHPQFWPNIPLQVEF</sequence>
<dbReference type="PANTHER" id="PTHR16238:SF7">
    <property type="entry name" value="GEM-ASSOCIATED PROTEIN 8"/>
    <property type="match status" value="1"/>
</dbReference>
<dbReference type="PANTHER" id="PTHR16238">
    <property type="entry name" value="GEM-ASSOCIATED PROTEIN 8"/>
    <property type="match status" value="1"/>
</dbReference>
<evidence type="ECO:0000313" key="3">
    <source>
        <dbReference type="Proteomes" id="UP001381693"/>
    </source>
</evidence>
<comment type="caution">
    <text evidence="2">The sequence shown here is derived from an EMBL/GenBank/DDBJ whole genome shotgun (WGS) entry which is preliminary data.</text>
</comment>
<feature type="compositionally biased region" description="Low complexity" evidence="1">
    <location>
        <begin position="79"/>
        <end position="91"/>
    </location>
</feature>
<evidence type="ECO:0000313" key="2">
    <source>
        <dbReference type="EMBL" id="KAK7047987.1"/>
    </source>
</evidence>
<organism evidence="2 3">
    <name type="scientific">Halocaridina rubra</name>
    <name type="common">Hawaiian red shrimp</name>
    <dbReference type="NCBI Taxonomy" id="373956"/>
    <lineage>
        <taxon>Eukaryota</taxon>
        <taxon>Metazoa</taxon>
        <taxon>Ecdysozoa</taxon>
        <taxon>Arthropoda</taxon>
        <taxon>Crustacea</taxon>
        <taxon>Multicrustacea</taxon>
        <taxon>Malacostraca</taxon>
        <taxon>Eumalacostraca</taxon>
        <taxon>Eucarida</taxon>
        <taxon>Decapoda</taxon>
        <taxon>Pleocyemata</taxon>
        <taxon>Caridea</taxon>
        <taxon>Atyoidea</taxon>
        <taxon>Atyidae</taxon>
        <taxon>Halocaridina</taxon>
    </lineage>
</organism>
<evidence type="ECO:0000256" key="1">
    <source>
        <dbReference type="SAM" id="MobiDB-lite"/>
    </source>
</evidence>
<dbReference type="Pfam" id="PF15348">
    <property type="entry name" value="GEMIN8"/>
    <property type="match status" value="1"/>
</dbReference>
<feature type="region of interest" description="Disordered" evidence="1">
    <location>
        <begin position="70"/>
        <end position="122"/>
    </location>
</feature>